<name>A0AAW6U7Z5_9BACT</name>
<dbReference type="InterPro" id="IPR011010">
    <property type="entry name" value="DNA_brk_join_enz"/>
</dbReference>
<organism evidence="5 6">
    <name type="scientific">Anaerobaca lacustris</name>
    <dbReference type="NCBI Taxonomy" id="3044600"/>
    <lineage>
        <taxon>Bacteria</taxon>
        <taxon>Pseudomonadati</taxon>
        <taxon>Planctomycetota</taxon>
        <taxon>Phycisphaerae</taxon>
        <taxon>Sedimentisphaerales</taxon>
        <taxon>Anaerobacaceae</taxon>
        <taxon>Anaerobaca</taxon>
    </lineage>
</organism>
<sequence>MEKKLVRLRIRPSRNGRSFAYFLDYVDTNGKRERKSLGRMEPRQAERERARVERELRMGVIAPESMPLSEFVADSLSKTGDQIRESTRQGYAATMREFVSVIGDKDYQKVVLQNGEYYRQYCLDQGNSPATVTKKLKEIKAIFQLAVKRQQLEANPFAYITKPKCPTPEIHTYTDDECRRMVKAAREFCDAVDMRRNARWELLILVALCTGLRRGELCNCLWSDLDFEAHTITVTPKGDTDATWKWCIKDSDSRAVPLTEELTQMLIEHQSRQPEGYPYTFIPPARYDHIQRLRAEGKWTYCDSRTKTVARFNKVFIKILKRAGIGEGEFHDLRRTAICNWFREGLSELEVMKLAGHTSFETTHKYYLKVSDDSVDRARKASAQAMSRSGTLWHAPASSSDIQDGRCAVSAEAGNAYIGP</sequence>
<dbReference type="InterPro" id="IPR002104">
    <property type="entry name" value="Integrase_catalytic"/>
</dbReference>
<dbReference type="GO" id="GO:0006310">
    <property type="term" value="P:DNA recombination"/>
    <property type="evidence" value="ECO:0007669"/>
    <property type="project" value="UniProtKB-KW"/>
</dbReference>
<dbReference type="EMBL" id="JASCXX010000056">
    <property type="protein sequence ID" value="MDI6451794.1"/>
    <property type="molecule type" value="Genomic_DNA"/>
</dbReference>
<evidence type="ECO:0000313" key="5">
    <source>
        <dbReference type="EMBL" id="MDI6451794.1"/>
    </source>
</evidence>
<dbReference type="RefSeq" id="WP_349247201.1">
    <property type="nucleotide sequence ID" value="NZ_JASCXX010000056.1"/>
</dbReference>
<dbReference type="GO" id="GO:0003677">
    <property type="term" value="F:DNA binding"/>
    <property type="evidence" value="ECO:0007669"/>
    <property type="project" value="UniProtKB-KW"/>
</dbReference>
<dbReference type="InterPro" id="IPR050090">
    <property type="entry name" value="Tyrosine_recombinase_XerCD"/>
</dbReference>
<keyword evidence="2" id="KW-0238">DNA-binding</keyword>
<dbReference type="PANTHER" id="PTHR30349:SF64">
    <property type="entry name" value="PROPHAGE INTEGRASE INTD-RELATED"/>
    <property type="match status" value="1"/>
</dbReference>
<dbReference type="PANTHER" id="PTHR30349">
    <property type="entry name" value="PHAGE INTEGRASE-RELATED"/>
    <property type="match status" value="1"/>
</dbReference>
<dbReference type="PROSITE" id="PS51898">
    <property type="entry name" value="TYR_RECOMBINASE"/>
    <property type="match status" value="1"/>
</dbReference>
<dbReference type="Gene3D" id="1.10.150.130">
    <property type="match status" value="1"/>
</dbReference>
<dbReference type="SUPFAM" id="SSF56349">
    <property type="entry name" value="DNA breaking-rejoining enzymes"/>
    <property type="match status" value="1"/>
</dbReference>
<dbReference type="Pfam" id="PF00589">
    <property type="entry name" value="Phage_integrase"/>
    <property type="match status" value="1"/>
</dbReference>
<keyword evidence="6" id="KW-1185">Reference proteome</keyword>
<dbReference type="InterPro" id="IPR013762">
    <property type="entry name" value="Integrase-like_cat_sf"/>
</dbReference>
<comment type="similarity">
    <text evidence="1">Belongs to the 'phage' integrase family.</text>
</comment>
<evidence type="ECO:0000256" key="2">
    <source>
        <dbReference type="ARBA" id="ARBA00023125"/>
    </source>
</evidence>
<comment type="caution">
    <text evidence="5">The sequence shown here is derived from an EMBL/GenBank/DDBJ whole genome shotgun (WGS) entry which is preliminary data.</text>
</comment>
<protein>
    <submittedName>
        <fullName evidence="5">Site-specific integrase</fullName>
    </submittedName>
</protein>
<evidence type="ECO:0000256" key="3">
    <source>
        <dbReference type="ARBA" id="ARBA00023172"/>
    </source>
</evidence>
<dbReference type="Gene3D" id="1.10.443.10">
    <property type="entry name" value="Intergrase catalytic core"/>
    <property type="match status" value="1"/>
</dbReference>
<evidence type="ECO:0000259" key="4">
    <source>
        <dbReference type="PROSITE" id="PS51898"/>
    </source>
</evidence>
<dbReference type="Proteomes" id="UP001431776">
    <property type="component" value="Unassembled WGS sequence"/>
</dbReference>
<accession>A0AAW6U7Z5</accession>
<gene>
    <name evidence="5" type="ORF">QJ522_22220</name>
</gene>
<dbReference type="GO" id="GO:0015074">
    <property type="term" value="P:DNA integration"/>
    <property type="evidence" value="ECO:0007669"/>
    <property type="project" value="InterPro"/>
</dbReference>
<dbReference type="CDD" id="cd00796">
    <property type="entry name" value="INT_Rci_Hp1_C"/>
    <property type="match status" value="1"/>
</dbReference>
<keyword evidence="3" id="KW-0233">DNA recombination</keyword>
<proteinExistence type="inferred from homology"/>
<dbReference type="InterPro" id="IPR010998">
    <property type="entry name" value="Integrase_recombinase_N"/>
</dbReference>
<reference evidence="5" key="1">
    <citation type="submission" date="2023-05" db="EMBL/GenBank/DDBJ databases">
        <title>Anaerotaeda fermentans gen. nov., sp. nov., a novel anaerobic planctomycete of the new family within the order Sedimentisphaerales isolated from Taman Peninsula, Russia.</title>
        <authorList>
            <person name="Khomyakova M.A."/>
            <person name="Merkel A.Y."/>
            <person name="Slobodkin A.I."/>
        </authorList>
    </citation>
    <scope>NUCLEOTIDE SEQUENCE</scope>
    <source>
        <strain evidence="5">M17dextr</strain>
    </source>
</reference>
<evidence type="ECO:0000313" key="6">
    <source>
        <dbReference type="Proteomes" id="UP001431776"/>
    </source>
</evidence>
<feature type="domain" description="Tyr recombinase" evidence="4">
    <location>
        <begin position="168"/>
        <end position="380"/>
    </location>
</feature>
<dbReference type="AlphaFoldDB" id="A0AAW6U7Z5"/>
<evidence type="ECO:0000256" key="1">
    <source>
        <dbReference type="ARBA" id="ARBA00008857"/>
    </source>
</evidence>